<dbReference type="InterPro" id="IPR050834">
    <property type="entry name" value="Glycosyltransf_2"/>
</dbReference>
<reference evidence="4 5" key="1">
    <citation type="submission" date="2019-05" db="EMBL/GenBank/DDBJ databases">
        <title>Arcobacter cibarius and Arcobacter thereius providing challenges in identification an antibiotic susceptibility and Quinolone resistance.</title>
        <authorList>
            <person name="Busch A."/>
            <person name="Hanel I."/>
            <person name="Hotzel H."/>
            <person name="Tomaso H."/>
        </authorList>
    </citation>
    <scope>NUCLEOTIDE SEQUENCE [LARGE SCALE GENOMIC DNA]</scope>
    <source>
        <strain evidence="4 5">17CS1191_2</strain>
    </source>
</reference>
<accession>A0A5R9H170</accession>
<sequence>MTISLIITTYNWKEALKLSLESVKNQVLLPNEIIIADDGSRDDTKELIEDFKKNNPNLNIIHSWQEDDGYKLSQSRNRAIARASSEYIIVIDGDMILHKDFVKDHRDFAKKGVFTQGGRVILNEEKTKKIFSGKKISFSAFQKGIKNRKNSIRFIPFTKIFCKKNRKTKGIRGCNMSFFKEECIKVNGFNEDFVGWGREDSEFVERFYNNGFLRQNLKFAGIAYHIYHNENSRKMLEINDEILKNTIEKKLKTCKNGIDKYLN</sequence>
<dbReference type="Proteomes" id="UP000308001">
    <property type="component" value="Unassembled WGS sequence"/>
</dbReference>
<protein>
    <submittedName>
        <fullName evidence="4">Glycosyltransferase</fullName>
    </submittedName>
</protein>
<dbReference type="PANTHER" id="PTHR43685">
    <property type="entry name" value="GLYCOSYLTRANSFERASE"/>
    <property type="match status" value="1"/>
</dbReference>
<comment type="caution">
    <text evidence="4">The sequence shown here is derived from an EMBL/GenBank/DDBJ whole genome shotgun (WGS) entry which is preliminary data.</text>
</comment>
<evidence type="ECO:0000259" key="2">
    <source>
        <dbReference type="Pfam" id="PF00535"/>
    </source>
</evidence>
<dbReference type="EMBL" id="VBUF01000001">
    <property type="protein sequence ID" value="TLS72922.1"/>
    <property type="molecule type" value="Genomic_DNA"/>
</dbReference>
<dbReference type="PANTHER" id="PTHR43685:SF2">
    <property type="entry name" value="GLYCOSYLTRANSFERASE 2-LIKE DOMAIN-CONTAINING PROTEIN"/>
    <property type="match status" value="1"/>
</dbReference>
<dbReference type="Pfam" id="PF02709">
    <property type="entry name" value="Glyco_transf_7C"/>
    <property type="match status" value="1"/>
</dbReference>
<keyword evidence="1 4" id="KW-0808">Transferase</keyword>
<proteinExistence type="predicted"/>
<dbReference type="AlphaFoldDB" id="A0A5R9H170"/>
<dbReference type="GO" id="GO:0016740">
    <property type="term" value="F:transferase activity"/>
    <property type="evidence" value="ECO:0007669"/>
    <property type="project" value="UniProtKB-KW"/>
</dbReference>
<feature type="domain" description="Glycosyltransferase 2-like" evidence="2">
    <location>
        <begin position="4"/>
        <end position="156"/>
    </location>
</feature>
<name>A0A5R9H170_9BACT</name>
<dbReference type="InterPro" id="IPR029044">
    <property type="entry name" value="Nucleotide-diphossugar_trans"/>
</dbReference>
<dbReference type="Pfam" id="PF00535">
    <property type="entry name" value="Glycos_transf_2"/>
    <property type="match status" value="1"/>
</dbReference>
<organism evidence="4 5">
    <name type="scientific">Aliarcobacter thereius</name>
    <dbReference type="NCBI Taxonomy" id="544718"/>
    <lineage>
        <taxon>Bacteria</taxon>
        <taxon>Pseudomonadati</taxon>
        <taxon>Campylobacterota</taxon>
        <taxon>Epsilonproteobacteria</taxon>
        <taxon>Campylobacterales</taxon>
        <taxon>Arcobacteraceae</taxon>
        <taxon>Aliarcobacter</taxon>
    </lineage>
</organism>
<evidence type="ECO:0000313" key="5">
    <source>
        <dbReference type="Proteomes" id="UP000308001"/>
    </source>
</evidence>
<evidence type="ECO:0000259" key="3">
    <source>
        <dbReference type="Pfam" id="PF02709"/>
    </source>
</evidence>
<dbReference type="RefSeq" id="WP_138142658.1">
    <property type="nucleotide sequence ID" value="NZ_VBUF01000001.1"/>
</dbReference>
<feature type="domain" description="Galactosyltransferase C-terminal" evidence="3">
    <location>
        <begin position="163"/>
        <end position="228"/>
    </location>
</feature>
<evidence type="ECO:0000256" key="1">
    <source>
        <dbReference type="ARBA" id="ARBA00022679"/>
    </source>
</evidence>
<dbReference type="Gene3D" id="3.90.550.10">
    <property type="entry name" value="Spore Coat Polysaccharide Biosynthesis Protein SpsA, Chain A"/>
    <property type="match status" value="1"/>
</dbReference>
<dbReference type="SUPFAM" id="SSF53448">
    <property type="entry name" value="Nucleotide-diphospho-sugar transferases"/>
    <property type="match status" value="1"/>
</dbReference>
<dbReference type="InterPro" id="IPR027791">
    <property type="entry name" value="Galactosyl_T_C"/>
</dbReference>
<dbReference type="CDD" id="cd06420">
    <property type="entry name" value="GT2_Chondriotin_Pol_N"/>
    <property type="match status" value="1"/>
</dbReference>
<dbReference type="InterPro" id="IPR001173">
    <property type="entry name" value="Glyco_trans_2-like"/>
</dbReference>
<evidence type="ECO:0000313" key="4">
    <source>
        <dbReference type="EMBL" id="TLS72922.1"/>
    </source>
</evidence>
<gene>
    <name evidence="4" type="ORF">FE246_00100</name>
</gene>